<dbReference type="InterPro" id="IPR013783">
    <property type="entry name" value="Ig-like_fold"/>
</dbReference>
<comment type="caution">
    <text evidence="5">The sequence shown here is derived from an EMBL/GenBank/DDBJ whole genome shotgun (WGS) entry which is preliminary data.</text>
</comment>
<dbReference type="Pfam" id="PF01391">
    <property type="entry name" value="Collagen"/>
    <property type="match status" value="1"/>
</dbReference>
<dbReference type="InterPro" id="IPR008160">
    <property type="entry name" value="Collagen"/>
</dbReference>
<dbReference type="Pfam" id="PF13927">
    <property type="entry name" value="Ig_3"/>
    <property type="match status" value="2"/>
</dbReference>
<sequence length="572" mass="58633">VRRFASSTPENQKLTIEQIRSEINKTLHSLTPHAFCSPNEKMCVQGPPGRQGPKGSRGKRGPRGATGRNGARGDTGHPGPHGKQGPTGPPGQKGEPGIKGNPGPRGFPGAKGEPGESISMPTVVISPKELTVRENQNAVFQCSATGNPSPTVKWIEPTGSLWSDRVQLNPRGVLMVRHVTLADTGRYICAATNMLAPPRVRLSPGPIRAKTGQNIRLPRCHVTGFPSPTVTWTKFTGVLPKNRVTLSKEFMTLRNTIRSDSGLYACKATNRLGEATIFGDLLYWAEFRAVFTNLGASGRLGSTSLGSYYSGQVHDGQVTLLSGIQQWTVPYTGDYRIETIGATGGYGLRSNDQYRGRGARLRGTFRLSKGETIKILVGQEGSVTLKATSSGGGGGTFVVRGSNMPLIVAGGGGGLETAVSRHLGCDASASTAGNAGYRSWSGGSGGHGATIADNSGSGGGGGGFFSSGRGSRHFGGSMGYGGEGGKGFLQGGVGGRARYNNAAGGFGGGGGAYGSLNGGGAGGGGGYSGGSSGNNENDSCGGGGGSYNTGKNQQNECCYNTAGHGQVTITLI</sequence>
<dbReference type="SUPFAM" id="SSF48726">
    <property type="entry name" value="Immunoglobulin"/>
    <property type="match status" value="2"/>
</dbReference>
<organism evidence="5 6">
    <name type="scientific">Porites lobata</name>
    <dbReference type="NCBI Taxonomy" id="104759"/>
    <lineage>
        <taxon>Eukaryota</taxon>
        <taxon>Metazoa</taxon>
        <taxon>Cnidaria</taxon>
        <taxon>Anthozoa</taxon>
        <taxon>Hexacorallia</taxon>
        <taxon>Scleractinia</taxon>
        <taxon>Fungiina</taxon>
        <taxon>Poritidae</taxon>
        <taxon>Porites</taxon>
    </lineage>
</organism>
<dbReference type="SMART" id="SM00408">
    <property type="entry name" value="IGc2"/>
    <property type="match status" value="2"/>
</dbReference>
<dbReference type="Proteomes" id="UP001159405">
    <property type="component" value="Unassembled WGS sequence"/>
</dbReference>
<reference evidence="5 6" key="1">
    <citation type="submission" date="2022-05" db="EMBL/GenBank/DDBJ databases">
        <authorList>
            <consortium name="Genoscope - CEA"/>
            <person name="William W."/>
        </authorList>
    </citation>
    <scope>NUCLEOTIDE SEQUENCE [LARGE SCALE GENOMIC DNA]</scope>
</reference>
<keyword evidence="1" id="KW-0732">Signal</keyword>
<feature type="compositionally biased region" description="Low complexity" evidence="3">
    <location>
        <begin position="45"/>
        <end position="54"/>
    </location>
</feature>
<dbReference type="InterPro" id="IPR003599">
    <property type="entry name" value="Ig_sub"/>
</dbReference>
<proteinExistence type="predicted"/>
<evidence type="ECO:0000256" key="2">
    <source>
        <dbReference type="ARBA" id="ARBA00023157"/>
    </source>
</evidence>
<dbReference type="InterPro" id="IPR007110">
    <property type="entry name" value="Ig-like_dom"/>
</dbReference>
<dbReference type="SMART" id="SM00409">
    <property type="entry name" value="IG"/>
    <property type="match status" value="2"/>
</dbReference>
<feature type="domain" description="Ig-like" evidence="4">
    <location>
        <begin position="212"/>
        <end position="278"/>
    </location>
</feature>
<accession>A0ABN8RK12</accession>
<dbReference type="EMBL" id="CALNXK010000254">
    <property type="protein sequence ID" value="CAH3179337.1"/>
    <property type="molecule type" value="Genomic_DNA"/>
</dbReference>
<dbReference type="PANTHER" id="PTHR45080">
    <property type="entry name" value="CONTACTIN 5"/>
    <property type="match status" value="1"/>
</dbReference>
<dbReference type="InterPro" id="IPR003598">
    <property type="entry name" value="Ig_sub2"/>
</dbReference>
<evidence type="ECO:0000256" key="3">
    <source>
        <dbReference type="SAM" id="MobiDB-lite"/>
    </source>
</evidence>
<dbReference type="PROSITE" id="PS50835">
    <property type="entry name" value="IG_LIKE"/>
    <property type="match status" value="2"/>
</dbReference>
<protein>
    <recommendedName>
        <fullName evidence="4">Ig-like domain-containing protein</fullName>
    </recommendedName>
</protein>
<feature type="compositionally biased region" description="Low complexity" evidence="3">
    <location>
        <begin position="77"/>
        <end position="95"/>
    </location>
</feature>
<evidence type="ECO:0000256" key="1">
    <source>
        <dbReference type="ARBA" id="ARBA00022729"/>
    </source>
</evidence>
<gene>
    <name evidence="5" type="ORF">PLOB_00021803</name>
</gene>
<dbReference type="Gene3D" id="2.60.40.10">
    <property type="entry name" value="Immunoglobulins"/>
    <property type="match status" value="2"/>
</dbReference>
<dbReference type="InterPro" id="IPR050958">
    <property type="entry name" value="Cell_Adh-Cytoskel_Orgn"/>
</dbReference>
<feature type="domain" description="Ig-like" evidence="4">
    <location>
        <begin position="121"/>
        <end position="203"/>
    </location>
</feature>
<feature type="region of interest" description="Disordered" evidence="3">
    <location>
        <begin position="32"/>
        <end position="120"/>
    </location>
</feature>
<evidence type="ECO:0000313" key="5">
    <source>
        <dbReference type="EMBL" id="CAH3179337.1"/>
    </source>
</evidence>
<dbReference type="InterPro" id="IPR036179">
    <property type="entry name" value="Ig-like_dom_sf"/>
</dbReference>
<dbReference type="PANTHER" id="PTHR45080:SF8">
    <property type="entry name" value="IG-LIKE DOMAIN-CONTAINING PROTEIN"/>
    <property type="match status" value="1"/>
</dbReference>
<feature type="non-terminal residue" evidence="5">
    <location>
        <position position="1"/>
    </location>
</feature>
<dbReference type="CDD" id="cd00096">
    <property type="entry name" value="Ig"/>
    <property type="match status" value="1"/>
</dbReference>
<evidence type="ECO:0000259" key="4">
    <source>
        <dbReference type="PROSITE" id="PS50835"/>
    </source>
</evidence>
<evidence type="ECO:0000313" key="6">
    <source>
        <dbReference type="Proteomes" id="UP001159405"/>
    </source>
</evidence>
<name>A0ABN8RK12_9CNID</name>
<keyword evidence="2" id="KW-1015">Disulfide bond</keyword>
<keyword evidence="6" id="KW-1185">Reference proteome</keyword>